<evidence type="ECO:0000313" key="2">
    <source>
        <dbReference type="Proteomes" id="UP001274830"/>
    </source>
</evidence>
<accession>A0AAE0TTB3</accession>
<keyword evidence="2" id="KW-1185">Reference proteome</keyword>
<dbReference type="AlphaFoldDB" id="A0AAE0TTB3"/>
<comment type="caution">
    <text evidence="1">The sequence shown here is derived from an EMBL/GenBank/DDBJ whole genome shotgun (WGS) entry which is preliminary data.</text>
</comment>
<gene>
    <name evidence="1" type="ORF">LTR78_009666</name>
</gene>
<proteinExistence type="predicted"/>
<name>A0AAE0TTB3_9PEZI</name>
<reference evidence="1" key="1">
    <citation type="submission" date="2023-07" db="EMBL/GenBank/DDBJ databases">
        <title>Black Yeasts Isolated from many extreme environments.</title>
        <authorList>
            <person name="Coleine C."/>
            <person name="Stajich J.E."/>
            <person name="Selbmann L."/>
        </authorList>
    </citation>
    <scope>NUCLEOTIDE SEQUENCE</scope>
    <source>
        <strain evidence="1">CCFEE 5485</strain>
    </source>
</reference>
<protein>
    <submittedName>
        <fullName evidence="1">Uncharacterized protein</fullName>
    </submittedName>
</protein>
<evidence type="ECO:0000313" key="1">
    <source>
        <dbReference type="EMBL" id="KAK3670426.1"/>
    </source>
</evidence>
<dbReference type="EMBL" id="JAUTXT010000056">
    <property type="protein sequence ID" value="KAK3670426.1"/>
    <property type="molecule type" value="Genomic_DNA"/>
</dbReference>
<sequence>MESQTFTLFTIPPEMRLNIYKLLLDEAQCLRYFVHQIVGSQFFVSEIDDAQAASNQQIKRTYIALLQTSRAINQESTALRGRLMLSFTGRLDVWRHSVNGEEVVFEDDRMVTSSRHPAFLLDNSVVRAARIIALRISTKGTVYGTTVFRHVIVRRDEEVVAETAGEDGIVLANTFGQSWTIKDECCLDTASNRCLKLLRREGWQI</sequence>
<organism evidence="1 2">
    <name type="scientific">Recurvomyces mirabilis</name>
    <dbReference type="NCBI Taxonomy" id="574656"/>
    <lineage>
        <taxon>Eukaryota</taxon>
        <taxon>Fungi</taxon>
        <taxon>Dikarya</taxon>
        <taxon>Ascomycota</taxon>
        <taxon>Pezizomycotina</taxon>
        <taxon>Dothideomycetes</taxon>
        <taxon>Dothideomycetidae</taxon>
        <taxon>Mycosphaerellales</taxon>
        <taxon>Teratosphaeriaceae</taxon>
        <taxon>Recurvomyces</taxon>
    </lineage>
</organism>
<dbReference type="Proteomes" id="UP001274830">
    <property type="component" value="Unassembled WGS sequence"/>
</dbReference>